<dbReference type="PANTHER" id="PTHR23513:SF17">
    <property type="entry name" value="MEMBRANE PROTEIN"/>
    <property type="match status" value="1"/>
</dbReference>
<feature type="domain" description="Major facilitator superfamily (MFS) profile" evidence="7">
    <location>
        <begin position="246"/>
        <end position="444"/>
    </location>
</feature>
<feature type="transmembrane region" description="Helical" evidence="6">
    <location>
        <begin position="145"/>
        <end position="171"/>
    </location>
</feature>
<evidence type="ECO:0000313" key="8">
    <source>
        <dbReference type="EMBL" id="BDZ42039.1"/>
    </source>
</evidence>
<feature type="transmembrane region" description="Helical" evidence="6">
    <location>
        <begin position="373"/>
        <end position="394"/>
    </location>
</feature>
<comment type="subcellular location">
    <subcellularLocation>
        <location evidence="1">Cell membrane</location>
        <topology evidence="1">Multi-pass membrane protein</topology>
    </subcellularLocation>
</comment>
<accession>A0ABN6XB82</accession>
<feature type="transmembrane region" description="Helical" evidence="6">
    <location>
        <begin position="58"/>
        <end position="79"/>
    </location>
</feature>
<evidence type="ECO:0000256" key="4">
    <source>
        <dbReference type="ARBA" id="ARBA00022989"/>
    </source>
</evidence>
<dbReference type="EMBL" id="AP027729">
    <property type="protein sequence ID" value="BDZ42039.1"/>
    <property type="molecule type" value="Genomic_DNA"/>
</dbReference>
<organism evidence="8 9">
    <name type="scientific">Paraoerskovia sediminicola</name>
    <dbReference type="NCBI Taxonomy" id="1138587"/>
    <lineage>
        <taxon>Bacteria</taxon>
        <taxon>Bacillati</taxon>
        <taxon>Actinomycetota</taxon>
        <taxon>Actinomycetes</taxon>
        <taxon>Micrococcales</taxon>
        <taxon>Cellulomonadaceae</taxon>
        <taxon>Paraoerskovia</taxon>
    </lineage>
</organism>
<evidence type="ECO:0000256" key="2">
    <source>
        <dbReference type="ARBA" id="ARBA00022475"/>
    </source>
</evidence>
<keyword evidence="5 6" id="KW-0472">Membrane</keyword>
<dbReference type="InterPro" id="IPR036259">
    <property type="entry name" value="MFS_trans_sf"/>
</dbReference>
<feature type="transmembrane region" description="Helical" evidence="6">
    <location>
        <begin position="280"/>
        <end position="303"/>
    </location>
</feature>
<evidence type="ECO:0000256" key="5">
    <source>
        <dbReference type="ARBA" id="ARBA00023136"/>
    </source>
</evidence>
<feature type="transmembrane region" description="Helical" evidence="6">
    <location>
        <begin position="86"/>
        <end position="107"/>
    </location>
</feature>
<feature type="transmembrane region" description="Helical" evidence="6">
    <location>
        <begin position="21"/>
        <end position="46"/>
    </location>
</feature>
<gene>
    <name evidence="8" type="ORF">GCM10025865_13380</name>
</gene>
<evidence type="ECO:0000259" key="7">
    <source>
        <dbReference type="PROSITE" id="PS50850"/>
    </source>
</evidence>
<evidence type="ECO:0000256" key="1">
    <source>
        <dbReference type="ARBA" id="ARBA00004651"/>
    </source>
</evidence>
<protein>
    <submittedName>
        <fullName evidence="8">MFS transporter</fullName>
    </submittedName>
</protein>
<sequence>MTRVSVARELRQLLRLQGFRRLFTVRLVSQAGDGMFQVGLATLFFFSPESQGTAADVAVAFAVLLAPFTIVGPWAGVFLDRWRRRQVLVVGNAVRVGLTLTIALIMLTSGVGPWIYVLALVNLSVNRFLLAALSAAQPRVVDGPLLLTANSLAPTLGAVAAGLGGGIGLVLGLLLEPGRTKDAMSLFIATAVFGTASLLALRLGKDQLGPLRVSSPADVRNELVRVARGLVDGARYVWVRRTPGQALLVMGVHRFIYGVTFVASILIARNLLADPSDTQAGLATFGTILGASAAGFALAVVLTPTLSPRTGPHRWIGLMLLVAALSQALLTVTLTQATMLVGAVFLGLAAQGTKIAVDTIVQRDTVDGFRGRAFSLYDMLYNAAFVGAAALAAFTLPDTGYSRVVFGLLAVAYAAVAVCFTRFGARTAGDVPVEIERTADRPAG</sequence>
<dbReference type="PROSITE" id="PS50850">
    <property type="entry name" value="MFS"/>
    <property type="match status" value="1"/>
</dbReference>
<dbReference type="InterPro" id="IPR020846">
    <property type="entry name" value="MFS_dom"/>
</dbReference>
<proteinExistence type="predicted"/>
<keyword evidence="2" id="KW-1003">Cell membrane</keyword>
<feature type="transmembrane region" description="Helical" evidence="6">
    <location>
        <begin position="246"/>
        <end position="268"/>
    </location>
</feature>
<keyword evidence="3 6" id="KW-0812">Transmembrane</keyword>
<reference evidence="9" key="1">
    <citation type="journal article" date="2019" name="Int. J. Syst. Evol. Microbiol.">
        <title>The Global Catalogue of Microorganisms (GCM) 10K type strain sequencing project: providing services to taxonomists for standard genome sequencing and annotation.</title>
        <authorList>
            <consortium name="The Broad Institute Genomics Platform"/>
            <consortium name="The Broad Institute Genome Sequencing Center for Infectious Disease"/>
            <person name="Wu L."/>
            <person name="Ma J."/>
        </authorList>
    </citation>
    <scope>NUCLEOTIDE SEQUENCE [LARGE SCALE GENOMIC DNA]</scope>
    <source>
        <strain evidence="9">NBRC 108565</strain>
    </source>
</reference>
<dbReference type="SUPFAM" id="SSF103473">
    <property type="entry name" value="MFS general substrate transporter"/>
    <property type="match status" value="1"/>
</dbReference>
<evidence type="ECO:0000256" key="3">
    <source>
        <dbReference type="ARBA" id="ARBA00022692"/>
    </source>
</evidence>
<dbReference type="RefSeq" id="WP_350227692.1">
    <property type="nucleotide sequence ID" value="NZ_AP027729.1"/>
</dbReference>
<evidence type="ECO:0000313" key="9">
    <source>
        <dbReference type="Proteomes" id="UP001321475"/>
    </source>
</evidence>
<dbReference type="Pfam" id="PF07690">
    <property type="entry name" value="MFS_1"/>
    <property type="match status" value="1"/>
</dbReference>
<keyword evidence="4 6" id="KW-1133">Transmembrane helix</keyword>
<feature type="transmembrane region" description="Helical" evidence="6">
    <location>
        <begin position="183"/>
        <end position="203"/>
    </location>
</feature>
<name>A0ABN6XB82_9CELL</name>
<feature type="transmembrane region" description="Helical" evidence="6">
    <location>
        <begin position="400"/>
        <end position="420"/>
    </location>
</feature>
<dbReference type="Proteomes" id="UP001321475">
    <property type="component" value="Chromosome"/>
</dbReference>
<dbReference type="PANTHER" id="PTHR23513">
    <property type="entry name" value="INTEGRAL MEMBRANE EFFLUX PROTEIN-RELATED"/>
    <property type="match status" value="1"/>
</dbReference>
<dbReference type="CDD" id="cd06173">
    <property type="entry name" value="MFS_MefA_like"/>
    <property type="match status" value="1"/>
</dbReference>
<dbReference type="Gene3D" id="1.20.1250.20">
    <property type="entry name" value="MFS general substrate transporter like domains"/>
    <property type="match status" value="2"/>
</dbReference>
<dbReference type="InterPro" id="IPR011701">
    <property type="entry name" value="MFS"/>
</dbReference>
<evidence type="ECO:0000256" key="6">
    <source>
        <dbReference type="SAM" id="Phobius"/>
    </source>
</evidence>
<keyword evidence="9" id="KW-1185">Reference proteome</keyword>